<dbReference type="OrthoDB" id="429813at2759"/>
<dbReference type="AlphaFoldDB" id="A0A5C2SAK7"/>
<dbReference type="STRING" id="1328759.A0A5C2SAK7"/>
<proteinExistence type="predicted"/>
<keyword evidence="1" id="KW-0596">Phosphopantetheine</keyword>
<dbReference type="Gene3D" id="3.40.50.12780">
    <property type="entry name" value="N-terminal domain of ligase-like"/>
    <property type="match status" value="1"/>
</dbReference>
<dbReference type="Gene3D" id="3.40.50.720">
    <property type="entry name" value="NAD(P)-binding Rossmann-like Domain"/>
    <property type="match status" value="1"/>
</dbReference>
<dbReference type="InterPro" id="IPR013120">
    <property type="entry name" value="FAR_NAD-bd"/>
</dbReference>
<dbReference type="Pfam" id="PF07993">
    <property type="entry name" value="NAD_binding_4"/>
    <property type="match status" value="1"/>
</dbReference>
<dbReference type="SUPFAM" id="SSF51735">
    <property type="entry name" value="NAD(P)-binding Rossmann-fold domains"/>
    <property type="match status" value="1"/>
</dbReference>
<evidence type="ECO:0000256" key="2">
    <source>
        <dbReference type="ARBA" id="ARBA00022553"/>
    </source>
</evidence>
<evidence type="ECO:0000256" key="1">
    <source>
        <dbReference type="ARBA" id="ARBA00022450"/>
    </source>
</evidence>
<keyword evidence="2" id="KW-0597">Phosphoprotein</keyword>
<evidence type="ECO:0000259" key="4">
    <source>
        <dbReference type="Pfam" id="PF07993"/>
    </source>
</evidence>
<dbReference type="InterPro" id="IPR051414">
    <property type="entry name" value="Adenylate-forming_Reductase"/>
</dbReference>
<dbReference type="SUPFAM" id="SSF56801">
    <property type="entry name" value="Acetyl-CoA synthetase-like"/>
    <property type="match status" value="1"/>
</dbReference>
<reference evidence="5" key="1">
    <citation type="journal article" date="2018" name="Genome Biol. Evol.">
        <title>Genomics and development of Lentinus tigrinus, a white-rot wood-decaying mushroom with dimorphic fruiting bodies.</title>
        <authorList>
            <person name="Wu B."/>
            <person name="Xu Z."/>
            <person name="Knudson A."/>
            <person name="Carlson A."/>
            <person name="Chen N."/>
            <person name="Kovaka S."/>
            <person name="LaButti K."/>
            <person name="Lipzen A."/>
            <person name="Pennachio C."/>
            <person name="Riley R."/>
            <person name="Schakwitz W."/>
            <person name="Umezawa K."/>
            <person name="Ohm R.A."/>
            <person name="Grigoriev I.V."/>
            <person name="Nagy L.G."/>
            <person name="Gibbons J."/>
            <person name="Hibbett D."/>
        </authorList>
    </citation>
    <scope>NUCLEOTIDE SEQUENCE [LARGE SCALE GENOMIC DNA]</scope>
    <source>
        <strain evidence="5">ALCF2SS1-6</strain>
    </source>
</reference>
<evidence type="ECO:0000313" key="6">
    <source>
        <dbReference type="Proteomes" id="UP000313359"/>
    </source>
</evidence>
<dbReference type="Pfam" id="PF00501">
    <property type="entry name" value="AMP-binding"/>
    <property type="match status" value="1"/>
</dbReference>
<gene>
    <name evidence="5" type="ORF">L227DRAFT_585935</name>
</gene>
<dbReference type="Pfam" id="PF23562">
    <property type="entry name" value="AMP-binding_C_3"/>
    <property type="match status" value="1"/>
</dbReference>
<name>A0A5C2SAK7_9APHY</name>
<dbReference type="InterPro" id="IPR020845">
    <property type="entry name" value="AMP-binding_CS"/>
</dbReference>
<dbReference type="InterPro" id="IPR042099">
    <property type="entry name" value="ANL_N_sf"/>
</dbReference>
<feature type="domain" description="Thioester reductase (TE)" evidence="4">
    <location>
        <begin position="714"/>
        <end position="940"/>
    </location>
</feature>
<protein>
    <submittedName>
        <fullName evidence="5">Acetyl-CoA synthetase-like protein</fullName>
    </submittedName>
</protein>
<evidence type="ECO:0000313" key="5">
    <source>
        <dbReference type="EMBL" id="RPD60793.1"/>
    </source>
</evidence>
<dbReference type="EMBL" id="ML122264">
    <property type="protein sequence ID" value="RPD60793.1"/>
    <property type="molecule type" value="Genomic_DNA"/>
</dbReference>
<keyword evidence="6" id="KW-1185">Reference proteome</keyword>
<dbReference type="InterPro" id="IPR036291">
    <property type="entry name" value="NAD(P)-bd_dom_sf"/>
</dbReference>
<accession>A0A5C2SAK7</accession>
<dbReference type="Proteomes" id="UP000313359">
    <property type="component" value="Unassembled WGS sequence"/>
</dbReference>
<dbReference type="PROSITE" id="PS00455">
    <property type="entry name" value="AMP_BINDING"/>
    <property type="match status" value="1"/>
</dbReference>
<evidence type="ECO:0000259" key="3">
    <source>
        <dbReference type="Pfam" id="PF00501"/>
    </source>
</evidence>
<dbReference type="PANTHER" id="PTHR43439:SF2">
    <property type="entry name" value="ENZYME, PUTATIVE (JCVI)-RELATED"/>
    <property type="match status" value="1"/>
</dbReference>
<dbReference type="PANTHER" id="PTHR43439">
    <property type="entry name" value="PHENYLACETATE-COENZYME A LIGASE"/>
    <property type="match status" value="1"/>
</dbReference>
<feature type="domain" description="AMP-dependent synthetase/ligase" evidence="3">
    <location>
        <begin position="35"/>
        <end position="382"/>
    </location>
</feature>
<sequence>MLLDHSHLPPHVSTEFCEPTELLGRDDVAMSQYYEWQAKASPDYPLFVYQDGDRLGYINYAQANRAMDRVARYVTSVVGAGNRGPGGDHPVVALFANADTITYFCTAVGVMRTGCTLFLVSTRNAAAAIADMFQRTGTGHVILSPDPFLRGTAEEALATLAGAGQHVIELQLPSFQDLFAEQLDASSPYEARVELPTSYDVNTVSIIMHSSGSTGHPKTIGYTDRSLSTWGKAPLQSEINIKKSIIGCHGTPMFHALGSFMYSACPVLGLTVAAFKPASPPTIPTPDAVWEGIVATKTDFSWSVPAFIEEWSRDPEKVLFMKKMRGLMFGGAALNEEVGNSLASKGVALYDCYGCTEAGFINNFARGHPGMDWQYWSVAPSVTCYFRPMGDETFEVVVLSPPDLPLAMTNTKIGDQEAYATSDLVMRHPTKRDLWKIVGRMDEQIVLSNGEKTNPIPLERMINEDPHVKSSVMFGRGKFQNGVLIQPAEEFVFDPSDVKKLEEYRNLIWPTIERVNEYAPQHSRIFKEMILVTSPSKPFEFTVKGQPRRHIILREYHDEVEALYKEVENSTQSDFTPPPVWDEDNTLSFVRTVVQKTLHRDIGDDDDIFRNGGDRKASMLSQNRPATYIRNTILRALREIHKDASKRLPHNLVFAAPTISDLARAVYGAVSTDGPSASHTPADLWKYVEKYSANFPARPKDLVPRPAGKEVVVITGTTGGFGCDTLEHLLRDESVGKVYAFNRKNANALERQRAQFKARGLDETLLDSPKFVMVEAALHEHDFGLEPSLFEEIQRSVSHIMLNAWKVNFNMSIASFEVDIQGVRNFVDLALGSPYTAPPSIIFVSSIGVFANYNGPCPAPEAPLDDPAVPFGAGYGESKWVTEHVLQNVAAKTDVHTIVMRLGQVAGDKLGYWNESEWFPALVKSALFQRCLPDIEGDISWFPAYEAAKAFAEMRHSPEPFLHLIHPHPPRWHDVIAPIAEQFNVPLVSYEQWTSALEKSVEAGSAAEIEAMRQNPALRLLPFYKSAKQAVDGREALGLVSLSTKKATKVSKSLAQMPMLDAERAKMWVAAWKSSGFL</sequence>
<dbReference type="InterPro" id="IPR000873">
    <property type="entry name" value="AMP-dep_synth/lig_dom"/>
</dbReference>
<organism evidence="5 6">
    <name type="scientific">Lentinus tigrinus ALCF2SS1-6</name>
    <dbReference type="NCBI Taxonomy" id="1328759"/>
    <lineage>
        <taxon>Eukaryota</taxon>
        <taxon>Fungi</taxon>
        <taxon>Dikarya</taxon>
        <taxon>Basidiomycota</taxon>
        <taxon>Agaricomycotina</taxon>
        <taxon>Agaricomycetes</taxon>
        <taxon>Polyporales</taxon>
        <taxon>Polyporaceae</taxon>
        <taxon>Lentinus</taxon>
    </lineage>
</organism>